<protein>
    <submittedName>
        <fullName evidence="1">Uncharacterized protein</fullName>
    </submittedName>
</protein>
<reference evidence="2" key="1">
    <citation type="journal article" date="2022" name="Mol. Ecol. Resour.">
        <title>The genomes of chicory, endive, great burdock and yacon provide insights into Asteraceae palaeo-polyploidization history and plant inulin production.</title>
        <authorList>
            <person name="Fan W."/>
            <person name="Wang S."/>
            <person name="Wang H."/>
            <person name="Wang A."/>
            <person name="Jiang F."/>
            <person name="Liu H."/>
            <person name="Zhao H."/>
            <person name="Xu D."/>
            <person name="Zhang Y."/>
        </authorList>
    </citation>
    <scope>NUCLEOTIDE SEQUENCE [LARGE SCALE GENOMIC DNA]</scope>
    <source>
        <strain evidence="2">cv. Punajuju</strain>
    </source>
</reference>
<organism evidence="1 2">
    <name type="scientific">Cichorium intybus</name>
    <name type="common">Chicory</name>
    <dbReference type="NCBI Taxonomy" id="13427"/>
    <lineage>
        <taxon>Eukaryota</taxon>
        <taxon>Viridiplantae</taxon>
        <taxon>Streptophyta</taxon>
        <taxon>Embryophyta</taxon>
        <taxon>Tracheophyta</taxon>
        <taxon>Spermatophyta</taxon>
        <taxon>Magnoliopsida</taxon>
        <taxon>eudicotyledons</taxon>
        <taxon>Gunneridae</taxon>
        <taxon>Pentapetalae</taxon>
        <taxon>asterids</taxon>
        <taxon>campanulids</taxon>
        <taxon>Asterales</taxon>
        <taxon>Asteraceae</taxon>
        <taxon>Cichorioideae</taxon>
        <taxon>Cichorieae</taxon>
        <taxon>Cichoriinae</taxon>
        <taxon>Cichorium</taxon>
    </lineage>
</organism>
<evidence type="ECO:0000313" key="1">
    <source>
        <dbReference type="EMBL" id="KAI3763869.1"/>
    </source>
</evidence>
<evidence type="ECO:0000313" key="2">
    <source>
        <dbReference type="Proteomes" id="UP001055811"/>
    </source>
</evidence>
<reference evidence="1 2" key="2">
    <citation type="journal article" date="2022" name="Mol. Ecol. Resour.">
        <title>The genomes of chicory, endive, great burdock and yacon provide insights into Asteraceae paleo-polyploidization history and plant inulin production.</title>
        <authorList>
            <person name="Fan W."/>
            <person name="Wang S."/>
            <person name="Wang H."/>
            <person name="Wang A."/>
            <person name="Jiang F."/>
            <person name="Liu H."/>
            <person name="Zhao H."/>
            <person name="Xu D."/>
            <person name="Zhang Y."/>
        </authorList>
    </citation>
    <scope>NUCLEOTIDE SEQUENCE [LARGE SCALE GENOMIC DNA]</scope>
    <source>
        <strain evidence="2">cv. Punajuju</strain>
        <tissue evidence="1">Leaves</tissue>
    </source>
</reference>
<accession>A0ACB9EXU4</accession>
<dbReference type="EMBL" id="CM042011">
    <property type="protein sequence ID" value="KAI3763869.1"/>
    <property type="molecule type" value="Genomic_DNA"/>
</dbReference>
<proteinExistence type="predicted"/>
<comment type="caution">
    <text evidence="1">The sequence shown here is derived from an EMBL/GenBank/DDBJ whole genome shotgun (WGS) entry which is preliminary data.</text>
</comment>
<sequence length="164" mass="18218">MFALLGARATTDVDVDMSTNNGLGAWMCMHINIGGMCGHKEWLTEVNVIGMVEHPNLVKLVGYCVENSERGMQRFLEYDCIPNGGLGYHLSTKPETHVSWTMRLKVAQDWIDKEGTTPLISASMNPQLYDVVKTLIELGANVNVDRPGCHARTPIHHAAKRDIE</sequence>
<gene>
    <name evidence="1" type="ORF">L2E82_13867</name>
</gene>
<keyword evidence="2" id="KW-1185">Reference proteome</keyword>
<name>A0ACB9EXU4_CICIN</name>
<dbReference type="Proteomes" id="UP001055811">
    <property type="component" value="Linkage Group LG03"/>
</dbReference>